<name>A0ABQ8IPY9_9ROSI</name>
<feature type="compositionally biased region" description="Acidic residues" evidence="1">
    <location>
        <begin position="84"/>
        <end position="95"/>
    </location>
</feature>
<feature type="compositionally biased region" description="Basic residues" evidence="1">
    <location>
        <begin position="150"/>
        <end position="160"/>
    </location>
</feature>
<evidence type="ECO:0000313" key="2">
    <source>
        <dbReference type="EMBL" id="KAH7578534.1"/>
    </source>
</evidence>
<keyword evidence="3" id="KW-1185">Reference proteome</keyword>
<feature type="compositionally biased region" description="Polar residues" evidence="1">
    <location>
        <begin position="116"/>
        <end position="138"/>
    </location>
</feature>
<gene>
    <name evidence="2" type="ORF">JRO89_XS01G0394800</name>
</gene>
<accession>A0ABQ8IPY9</accession>
<proteinExistence type="predicted"/>
<sequence length="193" mass="21463">MGCGASTMVPEREAVTSKFPPRLRHRFEEIKRRRNAAAVKGTLSKKQLLKEGDASQDSADDKSLSSREESVRAATIAPEPEAIKEEDDNNAVEEETDHHRENKEESEEEEERVMMTLTQMKSPQRVDSGQIVSSVNSNEGLEMKAGEKGKKGKRLTKRKSSNPVKNLLNIKSCYCVSCSAHDNACLLTQKTDA</sequence>
<dbReference type="Proteomes" id="UP000827721">
    <property type="component" value="Unassembled WGS sequence"/>
</dbReference>
<protein>
    <submittedName>
        <fullName evidence="2">Uncharacterized protein</fullName>
    </submittedName>
</protein>
<feature type="compositionally biased region" description="Basic and acidic residues" evidence="1">
    <location>
        <begin position="48"/>
        <end position="71"/>
    </location>
</feature>
<feature type="region of interest" description="Disordered" evidence="1">
    <location>
        <begin position="1"/>
        <end position="160"/>
    </location>
</feature>
<comment type="caution">
    <text evidence="2">The sequence shown here is derived from an EMBL/GenBank/DDBJ whole genome shotgun (WGS) entry which is preliminary data.</text>
</comment>
<dbReference type="EMBL" id="JAFEMO010000001">
    <property type="protein sequence ID" value="KAH7578534.1"/>
    <property type="molecule type" value="Genomic_DNA"/>
</dbReference>
<evidence type="ECO:0000313" key="3">
    <source>
        <dbReference type="Proteomes" id="UP000827721"/>
    </source>
</evidence>
<evidence type="ECO:0000256" key="1">
    <source>
        <dbReference type="SAM" id="MobiDB-lite"/>
    </source>
</evidence>
<organism evidence="2 3">
    <name type="scientific">Xanthoceras sorbifolium</name>
    <dbReference type="NCBI Taxonomy" id="99658"/>
    <lineage>
        <taxon>Eukaryota</taxon>
        <taxon>Viridiplantae</taxon>
        <taxon>Streptophyta</taxon>
        <taxon>Embryophyta</taxon>
        <taxon>Tracheophyta</taxon>
        <taxon>Spermatophyta</taxon>
        <taxon>Magnoliopsida</taxon>
        <taxon>eudicotyledons</taxon>
        <taxon>Gunneridae</taxon>
        <taxon>Pentapetalae</taxon>
        <taxon>rosids</taxon>
        <taxon>malvids</taxon>
        <taxon>Sapindales</taxon>
        <taxon>Sapindaceae</taxon>
        <taxon>Xanthoceroideae</taxon>
        <taxon>Xanthoceras</taxon>
    </lineage>
</organism>
<reference evidence="2 3" key="1">
    <citation type="submission" date="2021-02" db="EMBL/GenBank/DDBJ databases">
        <title>Plant Genome Project.</title>
        <authorList>
            <person name="Zhang R.-G."/>
        </authorList>
    </citation>
    <scope>NUCLEOTIDE SEQUENCE [LARGE SCALE GENOMIC DNA]</scope>
    <source>
        <tissue evidence="2">Leaves</tissue>
    </source>
</reference>